<name>A0A8X6V0C8_TRICX</name>
<proteinExistence type="predicted"/>
<dbReference type="Proteomes" id="UP000887159">
    <property type="component" value="Unassembled WGS sequence"/>
</dbReference>
<dbReference type="AlphaFoldDB" id="A0A8X6V0C8"/>
<protein>
    <submittedName>
        <fullName evidence="1">Uncharacterized protein</fullName>
    </submittedName>
</protein>
<sequence length="107" mass="12038">MQASPHTGDILRLKTFSYDVCMVRTRNVIHKHKFCAHGAPKQTYMLFYNDVPIYLTSHGSYLNMLPNSGIQRASYDVKSTRIPAIIIESLPKPGDDTLGDSKSVGYF</sequence>
<dbReference type="EMBL" id="BMAU01021052">
    <property type="protein sequence ID" value="GFX88499.1"/>
    <property type="molecule type" value="Genomic_DNA"/>
</dbReference>
<comment type="caution">
    <text evidence="1">The sequence shown here is derived from an EMBL/GenBank/DDBJ whole genome shotgun (WGS) entry which is preliminary data.</text>
</comment>
<keyword evidence="2" id="KW-1185">Reference proteome</keyword>
<evidence type="ECO:0000313" key="1">
    <source>
        <dbReference type="EMBL" id="GFX88499.1"/>
    </source>
</evidence>
<gene>
    <name evidence="1" type="ORF">TNCV_2279671</name>
</gene>
<evidence type="ECO:0000313" key="2">
    <source>
        <dbReference type="Proteomes" id="UP000887159"/>
    </source>
</evidence>
<organism evidence="1 2">
    <name type="scientific">Trichonephila clavipes</name>
    <name type="common">Golden silk orbweaver</name>
    <name type="synonym">Nephila clavipes</name>
    <dbReference type="NCBI Taxonomy" id="2585209"/>
    <lineage>
        <taxon>Eukaryota</taxon>
        <taxon>Metazoa</taxon>
        <taxon>Ecdysozoa</taxon>
        <taxon>Arthropoda</taxon>
        <taxon>Chelicerata</taxon>
        <taxon>Arachnida</taxon>
        <taxon>Araneae</taxon>
        <taxon>Araneomorphae</taxon>
        <taxon>Entelegynae</taxon>
        <taxon>Araneoidea</taxon>
        <taxon>Nephilidae</taxon>
        <taxon>Trichonephila</taxon>
    </lineage>
</organism>
<reference evidence="1" key="1">
    <citation type="submission" date="2020-08" db="EMBL/GenBank/DDBJ databases">
        <title>Multicomponent nature underlies the extraordinary mechanical properties of spider dragline silk.</title>
        <authorList>
            <person name="Kono N."/>
            <person name="Nakamura H."/>
            <person name="Mori M."/>
            <person name="Yoshida Y."/>
            <person name="Ohtoshi R."/>
            <person name="Malay A.D."/>
            <person name="Moran D.A.P."/>
            <person name="Tomita M."/>
            <person name="Numata K."/>
            <person name="Arakawa K."/>
        </authorList>
    </citation>
    <scope>NUCLEOTIDE SEQUENCE</scope>
</reference>
<accession>A0A8X6V0C8</accession>